<sequence length="55" mass="6285">MGKEVDEVLVAMHKAQQFIGMKPLKTLSNHSALKPDMEKVFEKTDQHLEEIFSLS</sequence>
<evidence type="ECO:0000313" key="2">
    <source>
        <dbReference type="Proteomes" id="UP000464658"/>
    </source>
</evidence>
<accession>A0A5S9M9Q8</accession>
<organism evidence="1 2">
    <name type="scientific">Bacillus safensis</name>
    <dbReference type="NCBI Taxonomy" id="561879"/>
    <lineage>
        <taxon>Bacteria</taxon>
        <taxon>Bacillati</taxon>
        <taxon>Bacillota</taxon>
        <taxon>Bacilli</taxon>
        <taxon>Bacillales</taxon>
        <taxon>Bacillaceae</taxon>
        <taxon>Bacillus</taxon>
    </lineage>
</organism>
<dbReference type="AlphaFoldDB" id="A0A5S9M9Q8"/>
<evidence type="ECO:0000313" key="1">
    <source>
        <dbReference type="EMBL" id="BBP89618.1"/>
    </source>
</evidence>
<protein>
    <submittedName>
        <fullName evidence="1">Uncharacterized protein</fullName>
    </submittedName>
</protein>
<proteinExistence type="predicted"/>
<dbReference type="EMBL" id="AP021906">
    <property type="protein sequence ID" value="BBP89618.1"/>
    <property type="molecule type" value="Genomic_DNA"/>
</dbReference>
<dbReference type="Gene3D" id="3.40.50.360">
    <property type="match status" value="1"/>
</dbReference>
<dbReference type="InterPro" id="IPR029039">
    <property type="entry name" value="Flavoprotein-like_sf"/>
</dbReference>
<reference evidence="1 2" key="1">
    <citation type="submission" date="2019-12" db="EMBL/GenBank/DDBJ databases">
        <title>Full genome sequence of a Bacillus safensis strain isolated from commercially available natto in Indonesia.</title>
        <authorList>
            <person name="Yoshida M."/>
            <person name="Uomi M."/>
            <person name="Waturangi D."/>
            <person name="Ekaputri J.J."/>
            <person name="Setiamarga D.H.E."/>
        </authorList>
    </citation>
    <scope>NUCLEOTIDE SEQUENCE [LARGE SCALE GENOMIC DNA]</scope>
    <source>
        <strain evidence="1 2">IDN1</strain>
    </source>
</reference>
<dbReference type="Proteomes" id="UP000464658">
    <property type="component" value="Chromosome"/>
</dbReference>
<name>A0A5S9M9Q8_BACIA</name>
<gene>
    <name evidence="1" type="ORF">BsIDN1_32360</name>
</gene>